<name>A0ABW4SYT5_9ACTN</name>
<reference evidence="2" key="1">
    <citation type="journal article" date="2019" name="Int. J. Syst. Evol. Microbiol.">
        <title>The Global Catalogue of Microorganisms (GCM) 10K type strain sequencing project: providing services to taxonomists for standard genome sequencing and annotation.</title>
        <authorList>
            <consortium name="The Broad Institute Genomics Platform"/>
            <consortium name="The Broad Institute Genome Sequencing Center for Infectious Disease"/>
            <person name="Wu L."/>
            <person name="Ma J."/>
        </authorList>
    </citation>
    <scope>NUCLEOTIDE SEQUENCE [LARGE SCALE GENOMIC DNA]</scope>
    <source>
        <strain evidence="2">ICMP 6774ER</strain>
    </source>
</reference>
<proteinExistence type="predicted"/>
<sequence>MTPLPGAQVVIQTILRRTNLLMAGKRVAVVGDVPGLTSRLRAMGAHPGAPLAEADLVIGDDVDREALRPGAILATTRPGHGERLREGVLAQGRLFVVDLTC</sequence>
<dbReference type="Proteomes" id="UP001597368">
    <property type="component" value="Unassembled WGS sequence"/>
</dbReference>
<keyword evidence="2" id="KW-1185">Reference proteome</keyword>
<dbReference type="EMBL" id="JBHUFV010000033">
    <property type="protein sequence ID" value="MFD1934144.1"/>
    <property type="molecule type" value="Genomic_DNA"/>
</dbReference>
<evidence type="ECO:0000313" key="1">
    <source>
        <dbReference type="EMBL" id="MFD1934144.1"/>
    </source>
</evidence>
<accession>A0ABW4SYT5</accession>
<organism evidence="1 2">
    <name type="scientific">Nonomuraea mangrovi</name>
    <dbReference type="NCBI Taxonomy" id="2316207"/>
    <lineage>
        <taxon>Bacteria</taxon>
        <taxon>Bacillati</taxon>
        <taxon>Actinomycetota</taxon>
        <taxon>Actinomycetes</taxon>
        <taxon>Streptosporangiales</taxon>
        <taxon>Streptosporangiaceae</taxon>
        <taxon>Nonomuraea</taxon>
    </lineage>
</organism>
<evidence type="ECO:0000313" key="2">
    <source>
        <dbReference type="Proteomes" id="UP001597368"/>
    </source>
</evidence>
<gene>
    <name evidence="1" type="ORF">ACFSKW_22000</name>
</gene>
<dbReference type="RefSeq" id="WP_379574191.1">
    <property type="nucleotide sequence ID" value="NZ_JBHUFV010000033.1"/>
</dbReference>
<comment type="caution">
    <text evidence="1">The sequence shown here is derived from an EMBL/GenBank/DDBJ whole genome shotgun (WGS) entry which is preliminary data.</text>
</comment>
<protein>
    <submittedName>
        <fullName evidence="1">Uncharacterized protein</fullName>
    </submittedName>
</protein>